<comment type="similarity">
    <text evidence="1">Belongs to the carbohydrate kinase PfkB family.</text>
</comment>
<dbReference type="PANTHER" id="PTHR43085">
    <property type="entry name" value="HEXOKINASE FAMILY MEMBER"/>
    <property type="match status" value="1"/>
</dbReference>
<dbReference type="Gene3D" id="3.40.1190.20">
    <property type="match status" value="1"/>
</dbReference>
<dbReference type="GO" id="GO:0019698">
    <property type="term" value="P:D-galacturonate catabolic process"/>
    <property type="evidence" value="ECO:0007669"/>
    <property type="project" value="TreeGrafter"/>
</dbReference>
<protein>
    <submittedName>
        <fullName evidence="5">Sugar kinase</fullName>
    </submittedName>
</protein>
<dbReference type="InterPro" id="IPR011611">
    <property type="entry name" value="PfkB_dom"/>
</dbReference>
<dbReference type="InterPro" id="IPR050306">
    <property type="entry name" value="PfkB_Carbo_kinase"/>
</dbReference>
<dbReference type="Pfam" id="PF00294">
    <property type="entry name" value="PfkB"/>
    <property type="match status" value="1"/>
</dbReference>
<dbReference type="RefSeq" id="WP_144066997.1">
    <property type="nucleotide sequence ID" value="NZ_CP041636.1"/>
</dbReference>
<keyword evidence="2" id="KW-0808">Transferase</keyword>
<dbReference type="EMBL" id="CP041636">
    <property type="protein sequence ID" value="QDO96016.1"/>
    <property type="molecule type" value="Genomic_DNA"/>
</dbReference>
<accession>A0A516GWW0</accession>
<dbReference type="InterPro" id="IPR029056">
    <property type="entry name" value="Ribokinase-like"/>
</dbReference>
<sequence>MPFDILCLGEAMVEFNQTGGADSDQYLRGYGGDTSNCAIAAARQGAASAYCTLVGQDVFGDLLLDLWQREQVDTSTVGRRSDTPTAVYFVTHGETGHTFTYYRKGSAASHMAPADLPGETLEQAKLLHVSGITLAVSESLRDTAMTAMARMRKAGKTVSFDTNLRLKLWPLETARDAIHAALKQSDIALPSLEDATALTGLSDPFAILDHYRGMGIPLVVLKCGSEGVIVANSDGRWRLPGHRVPTVDATGAGDCFDGAFLAELVRGASPLDAVAYANAAAALTTIGYGAVAPIPRRAAVDAFFQSVGRKAPEPI</sequence>
<evidence type="ECO:0000313" key="5">
    <source>
        <dbReference type="EMBL" id="QDO96016.1"/>
    </source>
</evidence>
<feature type="domain" description="Carbohydrate kinase PfkB" evidence="4">
    <location>
        <begin position="4"/>
        <end position="295"/>
    </location>
</feature>
<dbReference type="CDD" id="cd01166">
    <property type="entry name" value="KdgK"/>
    <property type="match status" value="1"/>
</dbReference>
<keyword evidence="6" id="KW-1185">Reference proteome</keyword>
<keyword evidence="3 5" id="KW-0418">Kinase</keyword>
<evidence type="ECO:0000256" key="1">
    <source>
        <dbReference type="ARBA" id="ARBA00010688"/>
    </source>
</evidence>
<dbReference type="GO" id="GO:0042840">
    <property type="term" value="P:D-glucuronate catabolic process"/>
    <property type="evidence" value="ECO:0007669"/>
    <property type="project" value="TreeGrafter"/>
</dbReference>
<dbReference type="OrthoDB" id="9776822at2"/>
<name>A0A516GWW0_9PROT</name>
<dbReference type="GO" id="GO:0006974">
    <property type="term" value="P:DNA damage response"/>
    <property type="evidence" value="ECO:0007669"/>
    <property type="project" value="TreeGrafter"/>
</dbReference>
<gene>
    <name evidence="5" type="ORF">FNB15_01410</name>
</gene>
<evidence type="ECO:0000256" key="3">
    <source>
        <dbReference type="ARBA" id="ARBA00022777"/>
    </source>
</evidence>
<dbReference type="SUPFAM" id="SSF53613">
    <property type="entry name" value="Ribokinase-like"/>
    <property type="match status" value="1"/>
</dbReference>
<reference evidence="5 6" key="1">
    <citation type="submission" date="2019-07" db="EMBL/GenBank/DDBJ databases">
        <title>Genome sequencing for Ferrovibrio sp. K5.</title>
        <authorList>
            <person name="Park S.-J."/>
        </authorList>
    </citation>
    <scope>NUCLEOTIDE SEQUENCE [LARGE SCALE GENOMIC DNA]</scope>
    <source>
        <strain evidence="5 6">K5</strain>
    </source>
</reference>
<dbReference type="PANTHER" id="PTHR43085:SF15">
    <property type="entry name" value="2-DEHYDRO-3-DEOXYGLUCONOKINASE"/>
    <property type="match status" value="1"/>
</dbReference>
<dbReference type="GO" id="GO:0005829">
    <property type="term" value="C:cytosol"/>
    <property type="evidence" value="ECO:0007669"/>
    <property type="project" value="TreeGrafter"/>
</dbReference>
<evidence type="ECO:0000313" key="6">
    <source>
        <dbReference type="Proteomes" id="UP000317496"/>
    </source>
</evidence>
<organism evidence="5 6">
    <name type="scientific">Ferrovibrio terrae</name>
    <dbReference type="NCBI Taxonomy" id="2594003"/>
    <lineage>
        <taxon>Bacteria</taxon>
        <taxon>Pseudomonadati</taxon>
        <taxon>Pseudomonadota</taxon>
        <taxon>Alphaproteobacteria</taxon>
        <taxon>Rhodospirillales</taxon>
        <taxon>Rhodospirillaceae</taxon>
        <taxon>Ferrovibrio</taxon>
    </lineage>
</organism>
<dbReference type="Proteomes" id="UP000317496">
    <property type="component" value="Chromosome"/>
</dbReference>
<dbReference type="GO" id="GO:0008673">
    <property type="term" value="F:2-dehydro-3-deoxygluconokinase activity"/>
    <property type="evidence" value="ECO:0007669"/>
    <property type="project" value="TreeGrafter"/>
</dbReference>
<evidence type="ECO:0000259" key="4">
    <source>
        <dbReference type="Pfam" id="PF00294"/>
    </source>
</evidence>
<evidence type="ECO:0000256" key="2">
    <source>
        <dbReference type="ARBA" id="ARBA00022679"/>
    </source>
</evidence>
<proteinExistence type="inferred from homology"/>
<dbReference type="KEGG" id="fer:FNB15_01410"/>
<dbReference type="AlphaFoldDB" id="A0A516GWW0"/>